<evidence type="ECO:0000313" key="4">
    <source>
        <dbReference type="Proteomes" id="UP000053660"/>
    </source>
</evidence>
<evidence type="ECO:0000256" key="1">
    <source>
        <dbReference type="SAM" id="Phobius"/>
    </source>
</evidence>
<dbReference type="SUPFAM" id="SSF57362">
    <property type="entry name" value="BPTI-like"/>
    <property type="match status" value="1"/>
</dbReference>
<gene>
    <name evidence="3" type="ORF">OESDEN_06896</name>
</gene>
<dbReference type="SMART" id="SM00131">
    <property type="entry name" value="KU"/>
    <property type="match status" value="1"/>
</dbReference>
<dbReference type="PROSITE" id="PS50279">
    <property type="entry name" value="BPTI_KUNITZ_2"/>
    <property type="match status" value="1"/>
</dbReference>
<keyword evidence="1" id="KW-0812">Transmembrane</keyword>
<dbReference type="GO" id="GO:0004867">
    <property type="term" value="F:serine-type endopeptidase inhibitor activity"/>
    <property type="evidence" value="ECO:0007669"/>
    <property type="project" value="InterPro"/>
</dbReference>
<feature type="domain" description="BPTI/Kunitz inhibitor" evidence="2">
    <location>
        <begin position="64"/>
        <end position="120"/>
    </location>
</feature>
<evidence type="ECO:0000313" key="3">
    <source>
        <dbReference type="EMBL" id="KHJ93197.1"/>
    </source>
</evidence>
<dbReference type="Pfam" id="PF00014">
    <property type="entry name" value="Kunitz_BPTI"/>
    <property type="match status" value="1"/>
</dbReference>
<accession>A0A0B1TBL3</accession>
<feature type="transmembrane region" description="Helical" evidence="1">
    <location>
        <begin position="35"/>
        <end position="58"/>
    </location>
</feature>
<sequence length="138" mass="15915">MENTFAYLYNCESLRLSIQYEFYFLKTAVLSGKRFLVTFSPSSMNAILFLIPLIALGLCVSKKCEEPIDEGDSPAVVIDMQPEILYGYDEVTNRCLGFWYNGRGGNSNKFKSREECESECVRSSLQFKKRFKKINKRT</sequence>
<keyword evidence="1" id="KW-0472">Membrane</keyword>
<dbReference type="AlphaFoldDB" id="A0A0B1TBL3"/>
<dbReference type="CDD" id="cd22593">
    <property type="entry name" value="Kunitz_conkunitzin"/>
    <property type="match status" value="1"/>
</dbReference>
<keyword evidence="4" id="KW-1185">Reference proteome</keyword>
<dbReference type="Gene3D" id="4.10.410.10">
    <property type="entry name" value="Pancreatic trypsin inhibitor Kunitz domain"/>
    <property type="match status" value="1"/>
</dbReference>
<dbReference type="PRINTS" id="PR00759">
    <property type="entry name" value="BASICPTASE"/>
</dbReference>
<dbReference type="EMBL" id="KN550896">
    <property type="protein sequence ID" value="KHJ93197.1"/>
    <property type="molecule type" value="Genomic_DNA"/>
</dbReference>
<dbReference type="InterPro" id="IPR002223">
    <property type="entry name" value="Kunitz_BPTI"/>
</dbReference>
<dbReference type="PANTHER" id="PTHR47248:SF7">
    <property type="entry name" value="BPTI_KUNITZ INHIBITOR DOMAIN-CONTAINING PROTEIN"/>
    <property type="match status" value="1"/>
</dbReference>
<reference evidence="3 4" key="1">
    <citation type="submission" date="2014-03" db="EMBL/GenBank/DDBJ databases">
        <title>Draft genome of the hookworm Oesophagostomum dentatum.</title>
        <authorList>
            <person name="Mitreva M."/>
        </authorList>
    </citation>
    <scope>NUCLEOTIDE SEQUENCE [LARGE SCALE GENOMIC DNA]</scope>
    <source>
        <strain evidence="3 4">OD-Hann</strain>
    </source>
</reference>
<protein>
    <submittedName>
        <fullName evidence="3">Kunitz/Bovine pancreatic trypsin inhibitor domain protein</fullName>
    </submittedName>
</protein>
<proteinExistence type="predicted"/>
<name>A0A0B1TBL3_OESDE</name>
<evidence type="ECO:0000259" key="2">
    <source>
        <dbReference type="PROSITE" id="PS50279"/>
    </source>
</evidence>
<organism evidence="3 4">
    <name type="scientific">Oesophagostomum dentatum</name>
    <name type="common">Nodular worm</name>
    <dbReference type="NCBI Taxonomy" id="61180"/>
    <lineage>
        <taxon>Eukaryota</taxon>
        <taxon>Metazoa</taxon>
        <taxon>Ecdysozoa</taxon>
        <taxon>Nematoda</taxon>
        <taxon>Chromadorea</taxon>
        <taxon>Rhabditida</taxon>
        <taxon>Rhabditina</taxon>
        <taxon>Rhabditomorpha</taxon>
        <taxon>Strongyloidea</taxon>
        <taxon>Strongylidae</taxon>
        <taxon>Oesophagostomum</taxon>
    </lineage>
</organism>
<dbReference type="InterPro" id="IPR052861">
    <property type="entry name" value="BPTI/Kunitz_domain"/>
</dbReference>
<keyword evidence="1" id="KW-1133">Transmembrane helix</keyword>
<dbReference type="PANTHER" id="PTHR47248">
    <property type="entry name" value="PROTEIN CBG06772"/>
    <property type="match status" value="1"/>
</dbReference>
<dbReference type="Proteomes" id="UP000053660">
    <property type="component" value="Unassembled WGS sequence"/>
</dbReference>
<dbReference type="InterPro" id="IPR036880">
    <property type="entry name" value="Kunitz_BPTI_sf"/>
</dbReference>